<dbReference type="InterPro" id="IPR015919">
    <property type="entry name" value="Cadherin-like_sf"/>
</dbReference>
<evidence type="ECO:0000256" key="4">
    <source>
        <dbReference type="ARBA" id="ARBA00023136"/>
    </source>
</evidence>
<evidence type="ECO:0000313" key="8">
    <source>
        <dbReference type="Proteomes" id="UP001634394"/>
    </source>
</evidence>
<feature type="domain" description="Cadherin" evidence="6">
    <location>
        <begin position="207"/>
        <end position="319"/>
    </location>
</feature>
<accession>A0ABD3WS60</accession>
<evidence type="ECO:0000256" key="1">
    <source>
        <dbReference type="ARBA" id="ARBA00004370"/>
    </source>
</evidence>
<keyword evidence="3 5" id="KW-0106">Calcium</keyword>
<keyword evidence="8" id="KW-1185">Reference proteome</keyword>
<keyword evidence="2" id="KW-0677">Repeat</keyword>
<dbReference type="CDD" id="cd11304">
    <property type="entry name" value="Cadherin_repeat"/>
    <property type="match status" value="3"/>
</dbReference>
<name>A0ABD3WS60_SINWO</name>
<dbReference type="SUPFAM" id="SSF49313">
    <property type="entry name" value="Cadherin-like"/>
    <property type="match status" value="3"/>
</dbReference>
<dbReference type="AlphaFoldDB" id="A0ABD3WS60"/>
<sequence length="322" mass="36071">MTERTLMKYSSLFVQAHDTDLGPNGEVEYEFQNNHWSSHIAINHTTGEIHVQTLDRENRNDGDEIQLLVIAKDHGIPEQYGLALIKITVKDINDHAPTFNEASRTFDLKEGYTGVFYHAQAVDPDKDVNAIIHYRIIHGDESILSISDTGDVSLWKPLVLDGRINDSITLEIEAYNTVPYTNTNITNGRQTLTIHIQDINDKYPVFSSSLYMVNIHRSLQTGSLVASVHATDKDYSSEYNTVNYWIAGGDNDNTFNIDSRTGNIYLQKPIDSAPPSSQRSFSLTIQASDLHRNVNGSIVNATTTLDIKLLDDNDNFPALMKG</sequence>
<dbReference type="InterPro" id="IPR039808">
    <property type="entry name" value="Cadherin"/>
</dbReference>
<dbReference type="Pfam" id="PF00028">
    <property type="entry name" value="Cadherin"/>
    <property type="match status" value="2"/>
</dbReference>
<comment type="subcellular location">
    <subcellularLocation>
        <location evidence="1">Membrane</location>
    </subcellularLocation>
</comment>
<comment type="caution">
    <text evidence="7">The sequence shown here is derived from an EMBL/GenBank/DDBJ whole genome shotgun (WGS) entry which is preliminary data.</text>
</comment>
<dbReference type="PRINTS" id="PR00205">
    <property type="entry name" value="CADHERIN"/>
</dbReference>
<gene>
    <name evidence="7" type="ORF">ACJMK2_034593</name>
</gene>
<organism evidence="7 8">
    <name type="scientific">Sinanodonta woodiana</name>
    <name type="common">Chinese pond mussel</name>
    <name type="synonym">Anodonta woodiana</name>
    <dbReference type="NCBI Taxonomy" id="1069815"/>
    <lineage>
        <taxon>Eukaryota</taxon>
        <taxon>Metazoa</taxon>
        <taxon>Spiralia</taxon>
        <taxon>Lophotrochozoa</taxon>
        <taxon>Mollusca</taxon>
        <taxon>Bivalvia</taxon>
        <taxon>Autobranchia</taxon>
        <taxon>Heteroconchia</taxon>
        <taxon>Palaeoheterodonta</taxon>
        <taxon>Unionida</taxon>
        <taxon>Unionoidea</taxon>
        <taxon>Unionidae</taxon>
        <taxon>Unioninae</taxon>
        <taxon>Sinanodonta</taxon>
    </lineage>
</organism>
<dbReference type="PANTHER" id="PTHR24027">
    <property type="entry name" value="CADHERIN-23"/>
    <property type="match status" value="1"/>
</dbReference>
<feature type="domain" description="Cadherin" evidence="6">
    <location>
        <begin position="121"/>
        <end position="206"/>
    </location>
</feature>
<dbReference type="PROSITE" id="PS50268">
    <property type="entry name" value="CADHERIN_2"/>
    <property type="match status" value="3"/>
</dbReference>
<evidence type="ECO:0000256" key="5">
    <source>
        <dbReference type="PROSITE-ProRule" id="PRU00043"/>
    </source>
</evidence>
<dbReference type="GO" id="GO:0016020">
    <property type="term" value="C:membrane"/>
    <property type="evidence" value="ECO:0007669"/>
    <property type="project" value="UniProtKB-SubCell"/>
</dbReference>
<reference evidence="7 8" key="1">
    <citation type="submission" date="2024-11" db="EMBL/GenBank/DDBJ databases">
        <title>Chromosome-level genome assembly of the freshwater bivalve Anodonta woodiana.</title>
        <authorList>
            <person name="Chen X."/>
        </authorList>
    </citation>
    <scope>NUCLEOTIDE SEQUENCE [LARGE SCALE GENOMIC DNA]</scope>
    <source>
        <strain evidence="7">MN2024</strain>
        <tissue evidence="7">Gills</tissue>
    </source>
</reference>
<keyword evidence="4" id="KW-0472">Membrane</keyword>
<dbReference type="Proteomes" id="UP001634394">
    <property type="component" value="Unassembled WGS sequence"/>
</dbReference>
<dbReference type="EMBL" id="JBJQND010000005">
    <property type="protein sequence ID" value="KAL3876799.1"/>
    <property type="molecule type" value="Genomic_DNA"/>
</dbReference>
<dbReference type="FunFam" id="2.60.40.60:FF:000106">
    <property type="entry name" value="FAT atypical cadherin 4"/>
    <property type="match status" value="1"/>
</dbReference>
<dbReference type="InterPro" id="IPR002126">
    <property type="entry name" value="Cadherin-like_dom"/>
</dbReference>
<evidence type="ECO:0000313" key="7">
    <source>
        <dbReference type="EMBL" id="KAL3876799.1"/>
    </source>
</evidence>
<evidence type="ECO:0000256" key="2">
    <source>
        <dbReference type="ARBA" id="ARBA00022737"/>
    </source>
</evidence>
<evidence type="ECO:0000259" key="6">
    <source>
        <dbReference type="PROSITE" id="PS50268"/>
    </source>
</evidence>
<dbReference type="PROSITE" id="PS00232">
    <property type="entry name" value="CADHERIN_1"/>
    <property type="match status" value="2"/>
</dbReference>
<feature type="domain" description="Cadherin" evidence="6">
    <location>
        <begin position="14"/>
        <end position="99"/>
    </location>
</feature>
<dbReference type="InterPro" id="IPR020894">
    <property type="entry name" value="Cadherin_CS"/>
</dbReference>
<evidence type="ECO:0000256" key="3">
    <source>
        <dbReference type="ARBA" id="ARBA00022837"/>
    </source>
</evidence>
<dbReference type="PANTHER" id="PTHR24027:SF442">
    <property type="entry name" value="PROTOCADHERIN-15 ISOFORM X1"/>
    <property type="match status" value="1"/>
</dbReference>
<dbReference type="Gene3D" id="2.60.40.60">
    <property type="entry name" value="Cadherins"/>
    <property type="match status" value="3"/>
</dbReference>
<dbReference type="GO" id="GO:0005509">
    <property type="term" value="F:calcium ion binding"/>
    <property type="evidence" value="ECO:0007669"/>
    <property type="project" value="UniProtKB-UniRule"/>
</dbReference>
<proteinExistence type="predicted"/>
<dbReference type="SMART" id="SM00112">
    <property type="entry name" value="CA"/>
    <property type="match status" value="3"/>
</dbReference>
<feature type="non-terminal residue" evidence="7">
    <location>
        <position position="322"/>
    </location>
</feature>
<protein>
    <recommendedName>
        <fullName evidence="6">Cadherin domain-containing protein</fullName>
    </recommendedName>
</protein>